<feature type="domain" description="SGNH hydrolase-type esterase" evidence="1">
    <location>
        <begin position="11"/>
        <end position="121"/>
    </location>
</feature>
<proteinExistence type="predicted"/>
<evidence type="ECO:0000313" key="2">
    <source>
        <dbReference type="EMBL" id="KAH3738558.1"/>
    </source>
</evidence>
<sequence length="142" mass="16618">MRVMRPNRELLEDMLQWEPDVVILCLGGNNITTRCQPRKINLRIIELCRLVRTRGVATMVLADICKRWVFRDPALTSDRFSKFGSSIAHYKMMYFPVASMVHMQEEKKHWCHDGVHLSEAGVEEFMTSLRLKLRKILTPTDL</sequence>
<dbReference type="Proteomes" id="UP000828390">
    <property type="component" value="Unassembled WGS sequence"/>
</dbReference>
<comment type="caution">
    <text evidence="2">The sequence shown here is derived from an EMBL/GenBank/DDBJ whole genome shotgun (WGS) entry which is preliminary data.</text>
</comment>
<protein>
    <recommendedName>
        <fullName evidence="1">SGNH hydrolase-type esterase domain-containing protein</fullName>
    </recommendedName>
</protein>
<reference evidence="2" key="2">
    <citation type="submission" date="2020-11" db="EMBL/GenBank/DDBJ databases">
        <authorList>
            <person name="McCartney M.A."/>
            <person name="Auch B."/>
            <person name="Kono T."/>
            <person name="Mallez S."/>
            <person name="Becker A."/>
            <person name="Gohl D.M."/>
            <person name="Silverstein K.A.T."/>
            <person name="Koren S."/>
            <person name="Bechman K.B."/>
            <person name="Herman A."/>
            <person name="Abrahante J.E."/>
            <person name="Garbe J."/>
        </authorList>
    </citation>
    <scope>NUCLEOTIDE SEQUENCE</scope>
    <source>
        <strain evidence="2">Duluth1</strain>
        <tissue evidence="2">Whole animal</tissue>
    </source>
</reference>
<dbReference type="InterPro" id="IPR013830">
    <property type="entry name" value="SGNH_hydro"/>
</dbReference>
<dbReference type="EMBL" id="JAIWYP010000011">
    <property type="protein sequence ID" value="KAH3738558.1"/>
    <property type="molecule type" value="Genomic_DNA"/>
</dbReference>
<gene>
    <name evidence="2" type="ORF">DPMN_045196</name>
</gene>
<dbReference type="Gene3D" id="3.40.50.1110">
    <property type="entry name" value="SGNH hydrolase"/>
    <property type="match status" value="1"/>
</dbReference>
<dbReference type="AlphaFoldDB" id="A0A9D4D7B2"/>
<evidence type="ECO:0000313" key="3">
    <source>
        <dbReference type="Proteomes" id="UP000828390"/>
    </source>
</evidence>
<dbReference type="InterPro" id="IPR036514">
    <property type="entry name" value="SGNH_hydro_sf"/>
</dbReference>
<dbReference type="SUPFAM" id="SSF52266">
    <property type="entry name" value="SGNH hydrolase"/>
    <property type="match status" value="1"/>
</dbReference>
<evidence type="ECO:0000259" key="1">
    <source>
        <dbReference type="Pfam" id="PF13472"/>
    </source>
</evidence>
<keyword evidence="3" id="KW-1185">Reference proteome</keyword>
<organism evidence="2 3">
    <name type="scientific">Dreissena polymorpha</name>
    <name type="common">Zebra mussel</name>
    <name type="synonym">Mytilus polymorpha</name>
    <dbReference type="NCBI Taxonomy" id="45954"/>
    <lineage>
        <taxon>Eukaryota</taxon>
        <taxon>Metazoa</taxon>
        <taxon>Spiralia</taxon>
        <taxon>Lophotrochozoa</taxon>
        <taxon>Mollusca</taxon>
        <taxon>Bivalvia</taxon>
        <taxon>Autobranchia</taxon>
        <taxon>Heteroconchia</taxon>
        <taxon>Euheterodonta</taxon>
        <taxon>Imparidentia</taxon>
        <taxon>Neoheterodontei</taxon>
        <taxon>Myida</taxon>
        <taxon>Dreissenoidea</taxon>
        <taxon>Dreissenidae</taxon>
        <taxon>Dreissena</taxon>
    </lineage>
</organism>
<accession>A0A9D4D7B2</accession>
<dbReference type="Pfam" id="PF13472">
    <property type="entry name" value="Lipase_GDSL_2"/>
    <property type="match status" value="1"/>
</dbReference>
<name>A0A9D4D7B2_DREPO</name>
<reference evidence="2" key="1">
    <citation type="journal article" date="2019" name="bioRxiv">
        <title>The Genome of the Zebra Mussel, Dreissena polymorpha: A Resource for Invasive Species Research.</title>
        <authorList>
            <person name="McCartney M.A."/>
            <person name="Auch B."/>
            <person name="Kono T."/>
            <person name="Mallez S."/>
            <person name="Zhang Y."/>
            <person name="Obille A."/>
            <person name="Becker A."/>
            <person name="Abrahante J.E."/>
            <person name="Garbe J."/>
            <person name="Badalamenti J.P."/>
            <person name="Herman A."/>
            <person name="Mangelson H."/>
            <person name="Liachko I."/>
            <person name="Sullivan S."/>
            <person name="Sone E.D."/>
            <person name="Koren S."/>
            <person name="Silverstein K.A.T."/>
            <person name="Beckman K.B."/>
            <person name="Gohl D.M."/>
        </authorList>
    </citation>
    <scope>NUCLEOTIDE SEQUENCE</scope>
    <source>
        <strain evidence="2">Duluth1</strain>
        <tissue evidence="2">Whole animal</tissue>
    </source>
</reference>